<dbReference type="Pfam" id="PF00433">
    <property type="entry name" value="Pkinase_C"/>
    <property type="match status" value="1"/>
</dbReference>
<feature type="non-terminal residue" evidence="7">
    <location>
        <position position="1"/>
    </location>
</feature>
<dbReference type="InterPro" id="IPR000961">
    <property type="entry name" value="AGC-kinase_C"/>
</dbReference>
<proteinExistence type="predicted"/>
<keyword evidence="5" id="KW-0067">ATP-binding</keyword>
<name>A0A3P6TPE4_LITSI</name>
<keyword evidence="8" id="KW-1185">Reference proteome</keyword>
<organism evidence="7 8">
    <name type="scientific">Litomosoides sigmodontis</name>
    <name type="common">Filarial nematode worm</name>
    <dbReference type="NCBI Taxonomy" id="42156"/>
    <lineage>
        <taxon>Eukaryota</taxon>
        <taxon>Metazoa</taxon>
        <taxon>Ecdysozoa</taxon>
        <taxon>Nematoda</taxon>
        <taxon>Chromadorea</taxon>
        <taxon>Rhabditida</taxon>
        <taxon>Spirurina</taxon>
        <taxon>Spiruromorpha</taxon>
        <taxon>Filarioidea</taxon>
        <taxon>Onchocercidae</taxon>
        <taxon>Litomosoides</taxon>
    </lineage>
</organism>
<dbReference type="PROSITE" id="PS51285">
    <property type="entry name" value="AGC_KINASE_CTER"/>
    <property type="match status" value="1"/>
</dbReference>
<evidence type="ECO:0000256" key="5">
    <source>
        <dbReference type="ARBA" id="ARBA00022840"/>
    </source>
</evidence>
<evidence type="ECO:0000256" key="4">
    <source>
        <dbReference type="ARBA" id="ARBA00022777"/>
    </source>
</evidence>
<dbReference type="Gene3D" id="3.30.200.20">
    <property type="entry name" value="Phosphorylase Kinase, domain 1"/>
    <property type="match status" value="1"/>
</dbReference>
<dbReference type="InterPro" id="IPR017892">
    <property type="entry name" value="Pkinase_C"/>
</dbReference>
<feature type="domain" description="AGC-kinase C-terminal" evidence="6">
    <location>
        <begin position="1"/>
        <end position="48"/>
    </location>
</feature>
<dbReference type="GO" id="GO:0005524">
    <property type="term" value="F:ATP binding"/>
    <property type="evidence" value="ECO:0007669"/>
    <property type="project" value="UniProtKB-KW"/>
</dbReference>
<evidence type="ECO:0000313" key="8">
    <source>
        <dbReference type="Proteomes" id="UP000277928"/>
    </source>
</evidence>
<keyword evidence="4" id="KW-0418">Kinase</keyword>
<dbReference type="STRING" id="42156.A0A3P6TPE4"/>
<keyword evidence="1" id="KW-0723">Serine/threonine-protein kinase</keyword>
<protein>
    <recommendedName>
        <fullName evidence="6">AGC-kinase C-terminal domain-containing protein</fullName>
    </recommendedName>
</protein>
<evidence type="ECO:0000256" key="2">
    <source>
        <dbReference type="ARBA" id="ARBA00022679"/>
    </source>
</evidence>
<reference evidence="7 8" key="1">
    <citation type="submission" date="2018-08" db="EMBL/GenBank/DDBJ databases">
        <authorList>
            <person name="Laetsch R D."/>
            <person name="Stevens L."/>
            <person name="Kumar S."/>
            <person name="Blaxter L. M."/>
        </authorList>
    </citation>
    <scope>NUCLEOTIDE SEQUENCE [LARGE SCALE GENOMIC DNA]</scope>
</reference>
<accession>A0A3P6TPE4</accession>
<dbReference type="EMBL" id="UYRX01000675">
    <property type="protein sequence ID" value="VDK85213.1"/>
    <property type="molecule type" value="Genomic_DNA"/>
</dbReference>
<keyword evidence="2" id="KW-0808">Transferase</keyword>
<dbReference type="GO" id="GO:0004674">
    <property type="term" value="F:protein serine/threonine kinase activity"/>
    <property type="evidence" value="ECO:0007669"/>
    <property type="project" value="UniProtKB-KW"/>
</dbReference>
<dbReference type="Proteomes" id="UP000277928">
    <property type="component" value="Unassembled WGS sequence"/>
</dbReference>
<gene>
    <name evidence="7" type="ORF">NLS_LOCUS7021</name>
</gene>
<dbReference type="OrthoDB" id="63267at2759"/>
<sequence length="48" mass="5424">KSPNDISNFDNDFTQEKPTLTPTADKTLLASIDPEAFLNFSYTNPEFK</sequence>
<evidence type="ECO:0000313" key="7">
    <source>
        <dbReference type="EMBL" id="VDK85213.1"/>
    </source>
</evidence>
<evidence type="ECO:0000259" key="6">
    <source>
        <dbReference type="PROSITE" id="PS51285"/>
    </source>
</evidence>
<keyword evidence="3" id="KW-0547">Nucleotide-binding</keyword>
<dbReference type="AlphaFoldDB" id="A0A3P6TPE4"/>
<evidence type="ECO:0000256" key="3">
    <source>
        <dbReference type="ARBA" id="ARBA00022741"/>
    </source>
</evidence>
<evidence type="ECO:0000256" key="1">
    <source>
        <dbReference type="ARBA" id="ARBA00022527"/>
    </source>
</evidence>